<dbReference type="InterPro" id="IPR050951">
    <property type="entry name" value="Retrovirus_Pol_polyprotein"/>
</dbReference>
<keyword evidence="4" id="KW-0540">Nuclease</keyword>
<dbReference type="InterPro" id="IPR041588">
    <property type="entry name" value="Integrase_H2C2"/>
</dbReference>
<evidence type="ECO:0000259" key="11">
    <source>
        <dbReference type="Pfam" id="PF17921"/>
    </source>
</evidence>
<feature type="compositionally biased region" description="Polar residues" evidence="8">
    <location>
        <begin position="713"/>
        <end position="725"/>
    </location>
</feature>
<evidence type="ECO:0000256" key="8">
    <source>
        <dbReference type="SAM" id="MobiDB-lite"/>
    </source>
</evidence>
<accession>A0ABR1CYK2</accession>
<dbReference type="Gene3D" id="3.30.70.270">
    <property type="match status" value="1"/>
</dbReference>
<dbReference type="Proteomes" id="UP001303046">
    <property type="component" value="Unassembled WGS sequence"/>
</dbReference>
<keyword evidence="7" id="KW-0695">RNA-directed DNA polymerase</keyword>
<dbReference type="Pfam" id="PF17921">
    <property type="entry name" value="Integrase_H2C2"/>
    <property type="match status" value="1"/>
</dbReference>
<organism evidence="12 13">
    <name type="scientific">Necator americanus</name>
    <name type="common">Human hookworm</name>
    <dbReference type="NCBI Taxonomy" id="51031"/>
    <lineage>
        <taxon>Eukaryota</taxon>
        <taxon>Metazoa</taxon>
        <taxon>Ecdysozoa</taxon>
        <taxon>Nematoda</taxon>
        <taxon>Chromadorea</taxon>
        <taxon>Rhabditida</taxon>
        <taxon>Rhabditina</taxon>
        <taxon>Rhabditomorpha</taxon>
        <taxon>Strongyloidea</taxon>
        <taxon>Ancylostomatidae</taxon>
        <taxon>Bunostominae</taxon>
        <taxon>Necator</taxon>
    </lineage>
</organism>
<keyword evidence="13" id="KW-1185">Reference proteome</keyword>
<dbReference type="SUPFAM" id="SSF56672">
    <property type="entry name" value="DNA/RNA polymerases"/>
    <property type="match status" value="1"/>
</dbReference>
<dbReference type="PANTHER" id="PTHR37984:SF5">
    <property type="entry name" value="PROTEIN NYNRIN-LIKE"/>
    <property type="match status" value="1"/>
</dbReference>
<feature type="compositionally biased region" description="Low complexity" evidence="8">
    <location>
        <begin position="666"/>
        <end position="677"/>
    </location>
</feature>
<evidence type="ECO:0000256" key="3">
    <source>
        <dbReference type="ARBA" id="ARBA00022695"/>
    </source>
</evidence>
<keyword evidence="3" id="KW-0548">Nucleotidyltransferase</keyword>
<feature type="domain" description="Reverse transcriptase RNase H-like" evidence="10">
    <location>
        <begin position="123"/>
        <end position="226"/>
    </location>
</feature>
<dbReference type="InterPro" id="IPR000477">
    <property type="entry name" value="RT_dom"/>
</dbReference>
<keyword evidence="5" id="KW-0255">Endonuclease</keyword>
<keyword evidence="2" id="KW-0808">Transferase</keyword>
<dbReference type="InterPro" id="IPR043502">
    <property type="entry name" value="DNA/RNA_pol_sf"/>
</dbReference>
<evidence type="ECO:0000256" key="5">
    <source>
        <dbReference type="ARBA" id="ARBA00022759"/>
    </source>
</evidence>
<dbReference type="CDD" id="cd01647">
    <property type="entry name" value="RT_LTR"/>
    <property type="match status" value="1"/>
</dbReference>
<evidence type="ECO:0000256" key="6">
    <source>
        <dbReference type="ARBA" id="ARBA00022801"/>
    </source>
</evidence>
<dbReference type="CDD" id="cd09274">
    <property type="entry name" value="RNase_HI_RT_Ty3"/>
    <property type="match status" value="1"/>
</dbReference>
<feature type="compositionally biased region" description="Basic and acidic residues" evidence="8">
    <location>
        <begin position="515"/>
        <end position="534"/>
    </location>
</feature>
<feature type="region of interest" description="Disordered" evidence="8">
    <location>
        <begin position="505"/>
        <end position="544"/>
    </location>
</feature>
<evidence type="ECO:0000256" key="2">
    <source>
        <dbReference type="ARBA" id="ARBA00022679"/>
    </source>
</evidence>
<protein>
    <recommendedName>
        <fullName evidence="1">RNA-directed DNA polymerase</fullName>
        <ecNumber evidence="1">2.7.7.49</ecNumber>
    </recommendedName>
</protein>
<reference evidence="12 13" key="1">
    <citation type="submission" date="2023-08" db="EMBL/GenBank/DDBJ databases">
        <title>A Necator americanus chromosomal reference genome.</title>
        <authorList>
            <person name="Ilik V."/>
            <person name="Petrzelkova K.J."/>
            <person name="Pardy F."/>
            <person name="Fuh T."/>
            <person name="Niatou-Singa F.S."/>
            <person name="Gouil Q."/>
            <person name="Baker L."/>
            <person name="Ritchie M.E."/>
            <person name="Jex A.R."/>
            <person name="Gazzola D."/>
            <person name="Li H."/>
            <person name="Toshio Fujiwara R."/>
            <person name="Zhan B."/>
            <person name="Aroian R.V."/>
            <person name="Pafco B."/>
            <person name="Schwarz E.M."/>
        </authorList>
    </citation>
    <scope>NUCLEOTIDE SEQUENCE [LARGE SCALE GENOMIC DNA]</scope>
    <source>
        <strain evidence="12 13">Aroian</strain>
        <tissue evidence="12">Whole animal</tissue>
    </source>
</reference>
<evidence type="ECO:0000313" key="13">
    <source>
        <dbReference type="Proteomes" id="UP001303046"/>
    </source>
</evidence>
<dbReference type="Pfam" id="PF17917">
    <property type="entry name" value="RT_RNaseH"/>
    <property type="match status" value="1"/>
</dbReference>
<dbReference type="Gene3D" id="1.10.340.70">
    <property type="match status" value="1"/>
</dbReference>
<evidence type="ECO:0000256" key="1">
    <source>
        <dbReference type="ARBA" id="ARBA00012493"/>
    </source>
</evidence>
<evidence type="ECO:0000256" key="7">
    <source>
        <dbReference type="ARBA" id="ARBA00022918"/>
    </source>
</evidence>
<keyword evidence="6" id="KW-0378">Hydrolase</keyword>
<evidence type="ECO:0000259" key="10">
    <source>
        <dbReference type="Pfam" id="PF17917"/>
    </source>
</evidence>
<feature type="domain" description="Integrase zinc-binding" evidence="11">
    <location>
        <begin position="366"/>
        <end position="425"/>
    </location>
</feature>
<dbReference type="InterPro" id="IPR043128">
    <property type="entry name" value="Rev_trsase/Diguanyl_cyclase"/>
</dbReference>
<proteinExistence type="predicted"/>
<name>A0ABR1CYK2_NECAM</name>
<dbReference type="EMBL" id="JAVFWL010000003">
    <property type="protein sequence ID" value="KAK6742733.1"/>
    <property type="molecule type" value="Genomic_DNA"/>
</dbReference>
<evidence type="ECO:0000256" key="4">
    <source>
        <dbReference type="ARBA" id="ARBA00022722"/>
    </source>
</evidence>
<gene>
    <name evidence="12" type="primary">Necator_chrIII.g10931</name>
    <name evidence="12" type="ORF">RB195_010166</name>
</gene>
<evidence type="ECO:0000313" key="12">
    <source>
        <dbReference type="EMBL" id="KAK6742733.1"/>
    </source>
</evidence>
<dbReference type="EC" id="2.7.7.49" evidence="1"/>
<dbReference type="Gene3D" id="3.10.10.10">
    <property type="entry name" value="HIV Type 1 Reverse Transcriptase, subunit A, domain 1"/>
    <property type="match status" value="1"/>
</dbReference>
<sequence>MQFLLSPESQEKCGWATHREVYQFVYLPFGLKNAGAYFSRAMSCILAGLEANCLAYLDDIVILDKDFPSHLASLRKVLYRFRLFNIKASDKAKFVWGTEQEESFLRLRECLSSKPCLAFPRHDEFYLHTDGSQAAVGAVLFQKQTQEGGPLVVVGYFSKALSDSQRKWSPTHIELFAIISALRFFRATIYGNHTTILSDHRPLTFLRKHNHTHDNLARWVVELQSYDVSIEYLKGSSNVIADALSRVTNSQVRFSDDSPESDDIMEFPVSINVCRPKIRSLRSPVVFAGSLVNIRPYDALVEQKSDPMCSAIMTLIETQKFPDHLSDAEKPALLSLSEKCTIRSNGCLYVSGASRASASRFERLVVPEKLREPIFLALHASPSAGGHFHWRKTLAKISRKYFWPHMAEDIFALVRSCVPCQRKRAQQMNRECLLPVISGAAFDKRHTRGDDDSRVYVGNLVSTLHAAWRAAAAYNERQSRKWGGRVWRSRRYPAAFKSGEYLSRDPAASKSSLPFDRKSADDHSVPSHSRDPADIKSSPSSTQDASESQCSFFWESVGEAMSTSHLALSSFPDFTTRDMDCSTPPPNFRRDPADVQTSVAASVDTTAFSSGDNPVRLTASMENLSITLAASQVSSTCAATPGEVDVVSSCSSGSSPPPTKQIKRTFCSGFPTPSGSFPSPPPGPSKPWAVASLSHDDSSWASLSEASLAFGTSSQSLCNDPSSSKGYGRERGRGPERRLAQREQSPVRDEEFIPRPVRIPSEIPIGFHHYLKHLHPWAKFVNPRPVRVLRSPHLRVGIRMRAEIYPHPPPSGYLKLSFPRTLFPLVPIPEDGVSPAISLIELQHLEDKIAFRQRSFHIIQEVLAGSHSDVDVGSVEKTPSGRHDTVTLPPIVDRIRPVLYQVVSTGWGSGVILEPKDFFTVGPDRRDLHCIILDQHAINVVSSCGGFDKSMVSVKDYVWVYDVKPSRQALGNPSAVLAQSRIPRTTALENNSAYFFRAARFVFASPDTLQEPVYGLVLGLVRRRNRVTHLRAVFEGAPDAVSLTPTVCDFRLDEALEVSYVNWRIKFH</sequence>
<feature type="region of interest" description="Disordered" evidence="8">
    <location>
        <begin position="645"/>
        <end position="690"/>
    </location>
</feature>
<dbReference type="InterPro" id="IPR041373">
    <property type="entry name" value="RT_RNaseH"/>
</dbReference>
<comment type="caution">
    <text evidence="12">The sequence shown here is derived from an EMBL/GenBank/DDBJ whole genome shotgun (WGS) entry which is preliminary data.</text>
</comment>
<feature type="domain" description="Reverse transcriptase" evidence="9">
    <location>
        <begin position="14"/>
        <end position="91"/>
    </location>
</feature>
<feature type="region of interest" description="Disordered" evidence="8">
    <location>
        <begin position="713"/>
        <end position="750"/>
    </location>
</feature>
<evidence type="ECO:0000259" key="9">
    <source>
        <dbReference type="Pfam" id="PF00078"/>
    </source>
</evidence>
<dbReference type="Pfam" id="PF00078">
    <property type="entry name" value="RVT_1"/>
    <property type="match status" value="1"/>
</dbReference>
<dbReference type="Gene3D" id="3.10.20.370">
    <property type="match status" value="1"/>
</dbReference>
<dbReference type="PANTHER" id="PTHR37984">
    <property type="entry name" value="PROTEIN CBG26694"/>
    <property type="match status" value="1"/>
</dbReference>
<feature type="compositionally biased region" description="Basic and acidic residues" evidence="8">
    <location>
        <begin position="727"/>
        <end position="750"/>
    </location>
</feature>